<evidence type="ECO:0000313" key="2">
    <source>
        <dbReference type="Proteomes" id="UP000268094"/>
    </source>
</evidence>
<keyword evidence="2" id="KW-1185">Reference proteome</keyword>
<proteinExistence type="predicted"/>
<name>A0A3A8IPN5_9BACT</name>
<gene>
    <name evidence="1" type="ORF">D7V88_22020</name>
</gene>
<organism evidence="1 2">
    <name type="scientific">Corallococcus terminator</name>
    <dbReference type="NCBI Taxonomy" id="2316733"/>
    <lineage>
        <taxon>Bacteria</taxon>
        <taxon>Pseudomonadati</taxon>
        <taxon>Myxococcota</taxon>
        <taxon>Myxococcia</taxon>
        <taxon>Myxococcales</taxon>
        <taxon>Cystobacterineae</taxon>
        <taxon>Myxococcaceae</taxon>
        <taxon>Corallococcus</taxon>
    </lineage>
</organism>
<reference evidence="2" key="1">
    <citation type="submission" date="2018-09" db="EMBL/GenBank/DDBJ databases">
        <authorList>
            <person name="Livingstone P.G."/>
            <person name="Whitworth D.E."/>
        </authorList>
    </citation>
    <scope>NUCLEOTIDE SEQUENCE [LARGE SCALE GENOMIC DNA]</scope>
    <source>
        <strain evidence="2">CA054A</strain>
    </source>
</reference>
<dbReference type="Proteomes" id="UP000268094">
    <property type="component" value="Unassembled WGS sequence"/>
</dbReference>
<evidence type="ECO:0000313" key="1">
    <source>
        <dbReference type="EMBL" id="RKG84426.1"/>
    </source>
</evidence>
<comment type="caution">
    <text evidence="1">The sequence shown here is derived from an EMBL/GenBank/DDBJ whole genome shotgun (WGS) entry which is preliminary data.</text>
</comment>
<protein>
    <submittedName>
        <fullName evidence="1">Uncharacterized protein</fullName>
    </submittedName>
</protein>
<dbReference type="EMBL" id="RAVZ01000156">
    <property type="protein sequence ID" value="RKG84426.1"/>
    <property type="molecule type" value="Genomic_DNA"/>
</dbReference>
<dbReference type="AlphaFoldDB" id="A0A3A8IPN5"/>
<sequence length="149" mass="17325">MDMALSTSADFKSELGLDPHRFLPIIGHNEDFIRPFCAALDAYHAGSSFGSYFSSAQPWADARMKALDEAEHLLYRVFDWERERLATSKKSRVLLMRLLVEVQQAHIDLVDCIHTKNLQLYTRTALRWSLRRRHSWTRTGTRCETARAR</sequence>
<accession>A0A3A8IPN5</accession>